<proteinExistence type="predicted"/>
<feature type="DNA-binding region" description="H-T-H motif" evidence="4">
    <location>
        <begin position="28"/>
        <end position="47"/>
    </location>
</feature>
<dbReference type="PROSITE" id="PS50977">
    <property type="entry name" value="HTH_TETR_2"/>
    <property type="match status" value="1"/>
</dbReference>
<dbReference type="SUPFAM" id="SSF46689">
    <property type="entry name" value="Homeodomain-like"/>
    <property type="match status" value="1"/>
</dbReference>
<protein>
    <recommendedName>
        <fullName evidence="5">HTH tetR-type domain-containing protein</fullName>
    </recommendedName>
</protein>
<dbReference type="RefSeq" id="WP_353304422.1">
    <property type="nucleotide sequence ID" value="NZ_BAABWN010000018.1"/>
</dbReference>
<dbReference type="EMBL" id="BAABWN010000018">
    <property type="protein sequence ID" value="GAA6170073.1"/>
    <property type="molecule type" value="Genomic_DNA"/>
</dbReference>
<dbReference type="InterPro" id="IPR009057">
    <property type="entry name" value="Homeodomain-like_sf"/>
</dbReference>
<dbReference type="Gene3D" id="1.10.357.10">
    <property type="entry name" value="Tetracycline Repressor, domain 2"/>
    <property type="match status" value="1"/>
</dbReference>
<accession>A0ABQ0AEI4</accession>
<reference evidence="6 7" key="1">
    <citation type="submission" date="2024-04" db="EMBL/GenBank/DDBJ databases">
        <title>Draft genome sequence of Sessilibacter corallicola NBRC 116591.</title>
        <authorList>
            <person name="Miyakawa T."/>
            <person name="Kusuya Y."/>
            <person name="Miura T."/>
        </authorList>
    </citation>
    <scope>NUCLEOTIDE SEQUENCE [LARGE SCALE GENOMIC DNA]</scope>
    <source>
        <strain evidence="6 7">KU-00831-HH</strain>
    </source>
</reference>
<evidence type="ECO:0000256" key="3">
    <source>
        <dbReference type="ARBA" id="ARBA00023163"/>
    </source>
</evidence>
<evidence type="ECO:0000256" key="4">
    <source>
        <dbReference type="PROSITE-ProRule" id="PRU00335"/>
    </source>
</evidence>
<evidence type="ECO:0000259" key="5">
    <source>
        <dbReference type="PROSITE" id="PS50977"/>
    </source>
</evidence>
<dbReference type="Pfam" id="PF00440">
    <property type="entry name" value="TetR_N"/>
    <property type="match status" value="1"/>
</dbReference>
<sequence length="185" mass="20713">MSELLDKHGQMARNILTAFAESGFKKTSMEGIAQASGISRQSVYKRFKTKANCYEWTIDTYLSNMYRRIFSTLNNNELSPEAVLDNVFDILIGEAVEIIQNTNGAQVLNDVLKATHTSEEDWPLRFKSRLADFIEKNGYASSEKASGVAFVLISAGKGLLLEEASRESFHKDMKLIIKSVCTQNT</sequence>
<name>A0ABQ0AEI4_9GAMM</name>
<dbReference type="Proteomes" id="UP001465153">
    <property type="component" value="Unassembled WGS sequence"/>
</dbReference>
<dbReference type="PANTHER" id="PTHR47506">
    <property type="entry name" value="TRANSCRIPTIONAL REGULATORY PROTEIN"/>
    <property type="match status" value="1"/>
</dbReference>
<keyword evidence="3" id="KW-0804">Transcription</keyword>
<keyword evidence="7" id="KW-1185">Reference proteome</keyword>
<feature type="domain" description="HTH tetR-type" evidence="5">
    <location>
        <begin position="5"/>
        <end position="65"/>
    </location>
</feature>
<evidence type="ECO:0000313" key="7">
    <source>
        <dbReference type="Proteomes" id="UP001465153"/>
    </source>
</evidence>
<keyword evidence="1" id="KW-0805">Transcription regulation</keyword>
<evidence type="ECO:0000256" key="2">
    <source>
        <dbReference type="ARBA" id="ARBA00023125"/>
    </source>
</evidence>
<evidence type="ECO:0000313" key="6">
    <source>
        <dbReference type="EMBL" id="GAA6170073.1"/>
    </source>
</evidence>
<dbReference type="InterPro" id="IPR001647">
    <property type="entry name" value="HTH_TetR"/>
</dbReference>
<evidence type="ECO:0000256" key="1">
    <source>
        <dbReference type="ARBA" id="ARBA00023015"/>
    </source>
</evidence>
<comment type="caution">
    <text evidence="6">The sequence shown here is derived from an EMBL/GenBank/DDBJ whole genome shotgun (WGS) entry which is preliminary data.</text>
</comment>
<gene>
    <name evidence="6" type="ORF">NBRC116591_38850</name>
</gene>
<keyword evidence="2 4" id="KW-0238">DNA-binding</keyword>
<organism evidence="6 7">
    <name type="scientific">Sessilibacter corallicola</name>
    <dbReference type="NCBI Taxonomy" id="2904075"/>
    <lineage>
        <taxon>Bacteria</taxon>
        <taxon>Pseudomonadati</taxon>
        <taxon>Pseudomonadota</taxon>
        <taxon>Gammaproteobacteria</taxon>
        <taxon>Cellvibrionales</taxon>
        <taxon>Cellvibrionaceae</taxon>
        <taxon>Sessilibacter</taxon>
    </lineage>
</organism>
<dbReference type="PANTHER" id="PTHR47506:SF1">
    <property type="entry name" value="HTH-TYPE TRANSCRIPTIONAL REGULATOR YJDC"/>
    <property type="match status" value="1"/>
</dbReference>